<evidence type="ECO:0000313" key="1">
    <source>
        <dbReference type="EMBL" id="KAJ3484613.1"/>
    </source>
</evidence>
<name>A0ACC1QQJ9_9HYPO</name>
<gene>
    <name evidence="1" type="ORF">NLG97_g7013</name>
</gene>
<accession>A0ACC1QQJ9</accession>
<keyword evidence="2" id="KW-1185">Reference proteome</keyword>
<sequence>MNTSQTYTTFGPRLDFLAMAKVSKPVYGSLISMLTTVGRIHHVEFLHDGPRYRSNIELGDPDTNTTQVFVIEQPDTATLRYLLDFHITDKYDFLKCLDDFFHDQPSFNFKEIRPKILQMPSVLAKQNHLTFSYVLARQFDKPCRLDYATIQKAAKDFGTWRDDHDFGPMNPVQRREVGGETTTFAPLALTRTSATAWFDSHQDRPWKLGMSQAPTGDPHANRPGVILLDRHPEFWGLPCQLQVPFAIINGRYYGTIHTRSPADLLLECMKQNGTLNSASVPPPLVVVEDLYKLVAHEWAHLAAYFTRDLNAIEWALQRGSGTDENDVDHLRQAMRDMFFSRRRMTHYCFLIKHTVDAAAIQGRPVWCTPQNSTEAQRLATKQTADGLQKDIGALEHTMTQIHLRLQSTMTHITAETTVMEADRTRVQNKILLVLAIIGTIFLPVSSLASIFSMGGSWAVGERSFGLFWAICGPVEVVLLALLLGVSYWDIHF</sequence>
<comment type="caution">
    <text evidence="1">The sequence shown here is derived from an EMBL/GenBank/DDBJ whole genome shotgun (WGS) entry which is preliminary data.</text>
</comment>
<dbReference type="EMBL" id="JANAKD010001013">
    <property type="protein sequence ID" value="KAJ3484613.1"/>
    <property type="molecule type" value="Genomic_DNA"/>
</dbReference>
<proteinExistence type="predicted"/>
<organism evidence="1 2">
    <name type="scientific">Lecanicillium saksenae</name>
    <dbReference type="NCBI Taxonomy" id="468837"/>
    <lineage>
        <taxon>Eukaryota</taxon>
        <taxon>Fungi</taxon>
        <taxon>Dikarya</taxon>
        <taxon>Ascomycota</taxon>
        <taxon>Pezizomycotina</taxon>
        <taxon>Sordariomycetes</taxon>
        <taxon>Hypocreomycetidae</taxon>
        <taxon>Hypocreales</taxon>
        <taxon>Cordycipitaceae</taxon>
        <taxon>Lecanicillium</taxon>
    </lineage>
</organism>
<reference evidence="1" key="1">
    <citation type="submission" date="2022-07" db="EMBL/GenBank/DDBJ databases">
        <title>Genome Sequence of Lecanicillium saksenae.</title>
        <authorList>
            <person name="Buettner E."/>
        </authorList>
    </citation>
    <scope>NUCLEOTIDE SEQUENCE</scope>
    <source>
        <strain evidence="1">VT-O1</strain>
    </source>
</reference>
<protein>
    <submittedName>
        <fullName evidence="1">Uncharacterized protein</fullName>
    </submittedName>
</protein>
<dbReference type="Proteomes" id="UP001148737">
    <property type="component" value="Unassembled WGS sequence"/>
</dbReference>
<evidence type="ECO:0000313" key="2">
    <source>
        <dbReference type="Proteomes" id="UP001148737"/>
    </source>
</evidence>